<dbReference type="GO" id="GO:0003735">
    <property type="term" value="F:structural constituent of ribosome"/>
    <property type="evidence" value="ECO:0007669"/>
    <property type="project" value="InterPro"/>
</dbReference>
<dbReference type="FunFam" id="3.30.420.100:FF:000001">
    <property type="entry name" value="50S ribosomal protein L18"/>
    <property type="match status" value="1"/>
</dbReference>
<protein>
    <recommendedName>
        <fullName evidence="6 7">Large ribosomal subunit protein uL18</fullName>
    </recommendedName>
</protein>
<comment type="similarity">
    <text evidence="1 7">Belongs to the universal ribosomal protein uL18 family.</text>
</comment>
<dbReference type="CDD" id="cd00432">
    <property type="entry name" value="Ribosomal_L18_L5e"/>
    <property type="match status" value="1"/>
</dbReference>
<dbReference type="GO" id="GO:0008097">
    <property type="term" value="F:5S rRNA binding"/>
    <property type="evidence" value="ECO:0007669"/>
    <property type="project" value="TreeGrafter"/>
</dbReference>
<comment type="function">
    <text evidence="7">This is one of the proteins that bind and probably mediate the attachment of the 5S RNA into the large ribosomal subunit, where it forms part of the central protuberance.</text>
</comment>
<dbReference type="SUPFAM" id="SSF53137">
    <property type="entry name" value="Translational machinery components"/>
    <property type="match status" value="1"/>
</dbReference>
<evidence type="ECO:0000256" key="1">
    <source>
        <dbReference type="ARBA" id="ARBA00007116"/>
    </source>
</evidence>
<dbReference type="Pfam" id="PF00861">
    <property type="entry name" value="Ribosomal_L18p"/>
    <property type="match status" value="1"/>
</dbReference>
<dbReference type="HAMAP" id="MF_01337_B">
    <property type="entry name" value="Ribosomal_uL18_B"/>
    <property type="match status" value="1"/>
</dbReference>
<evidence type="ECO:0000256" key="2">
    <source>
        <dbReference type="ARBA" id="ARBA00022730"/>
    </source>
</evidence>
<dbReference type="EMBL" id="JAMXLR010000065">
    <property type="protein sequence ID" value="MCO6046067.1"/>
    <property type="molecule type" value="Genomic_DNA"/>
</dbReference>
<comment type="caution">
    <text evidence="8">The sequence shown here is derived from an EMBL/GenBank/DDBJ whole genome shotgun (WGS) entry which is preliminary data.</text>
</comment>
<name>A0A9X2FBQ1_9BACT</name>
<reference evidence="8" key="1">
    <citation type="submission" date="2022-06" db="EMBL/GenBank/DDBJ databases">
        <title>Aeoliella straminimaris, a novel planctomycete from sediments.</title>
        <authorList>
            <person name="Vitorino I.R."/>
            <person name="Lage O.M."/>
        </authorList>
    </citation>
    <scope>NUCLEOTIDE SEQUENCE</scope>
    <source>
        <strain evidence="8">ICT_H6.2</strain>
    </source>
</reference>
<evidence type="ECO:0000256" key="7">
    <source>
        <dbReference type="HAMAP-Rule" id="MF_01337"/>
    </source>
</evidence>
<dbReference type="PANTHER" id="PTHR12899:SF3">
    <property type="entry name" value="LARGE RIBOSOMAL SUBUNIT PROTEIN UL18M"/>
    <property type="match status" value="1"/>
</dbReference>
<keyword evidence="2 7" id="KW-0699">rRNA-binding</keyword>
<evidence type="ECO:0000256" key="5">
    <source>
        <dbReference type="ARBA" id="ARBA00023274"/>
    </source>
</evidence>
<keyword evidence="9" id="KW-1185">Reference proteome</keyword>
<dbReference type="InterPro" id="IPR004389">
    <property type="entry name" value="Ribosomal_uL18_bac-type"/>
</dbReference>
<dbReference type="RefSeq" id="WP_252854180.1">
    <property type="nucleotide sequence ID" value="NZ_JAMXLR010000065.1"/>
</dbReference>
<evidence type="ECO:0000256" key="4">
    <source>
        <dbReference type="ARBA" id="ARBA00022980"/>
    </source>
</evidence>
<dbReference type="AlphaFoldDB" id="A0A9X2FBQ1"/>
<dbReference type="Proteomes" id="UP001155241">
    <property type="component" value="Unassembled WGS sequence"/>
</dbReference>
<dbReference type="PANTHER" id="PTHR12899">
    <property type="entry name" value="39S RIBOSOMAL PROTEIN L18, MITOCHONDRIAL"/>
    <property type="match status" value="1"/>
</dbReference>
<dbReference type="InterPro" id="IPR005484">
    <property type="entry name" value="Ribosomal_uL18_bac/plant/anim"/>
</dbReference>
<proteinExistence type="inferred from homology"/>
<keyword evidence="4 7" id="KW-0689">Ribosomal protein</keyword>
<dbReference type="InterPro" id="IPR057268">
    <property type="entry name" value="Ribosomal_L18"/>
</dbReference>
<evidence type="ECO:0000313" key="9">
    <source>
        <dbReference type="Proteomes" id="UP001155241"/>
    </source>
</evidence>
<gene>
    <name evidence="7 8" type="primary">rplR</name>
    <name evidence="8" type="ORF">NG895_19375</name>
</gene>
<comment type="subunit">
    <text evidence="7">Part of the 50S ribosomal subunit; part of the 5S rRNA/L5/L18/L25 subcomplex. Contacts the 5S and 23S rRNAs.</text>
</comment>
<evidence type="ECO:0000256" key="6">
    <source>
        <dbReference type="ARBA" id="ARBA00035197"/>
    </source>
</evidence>
<dbReference type="GO" id="GO:0022625">
    <property type="term" value="C:cytosolic large ribosomal subunit"/>
    <property type="evidence" value="ECO:0007669"/>
    <property type="project" value="TreeGrafter"/>
</dbReference>
<dbReference type="NCBIfam" id="TIGR00060">
    <property type="entry name" value="L18_bact"/>
    <property type="match status" value="1"/>
</dbReference>
<evidence type="ECO:0000256" key="3">
    <source>
        <dbReference type="ARBA" id="ARBA00022884"/>
    </source>
</evidence>
<keyword evidence="5 7" id="KW-0687">Ribonucleoprotein</keyword>
<accession>A0A9X2FBQ1</accession>
<organism evidence="8 9">
    <name type="scientific">Aeoliella straminimaris</name>
    <dbReference type="NCBI Taxonomy" id="2954799"/>
    <lineage>
        <taxon>Bacteria</taxon>
        <taxon>Pseudomonadati</taxon>
        <taxon>Planctomycetota</taxon>
        <taxon>Planctomycetia</taxon>
        <taxon>Pirellulales</taxon>
        <taxon>Lacipirellulaceae</taxon>
        <taxon>Aeoliella</taxon>
    </lineage>
</organism>
<evidence type="ECO:0000313" key="8">
    <source>
        <dbReference type="EMBL" id="MCO6046067.1"/>
    </source>
</evidence>
<dbReference type="GO" id="GO:0006412">
    <property type="term" value="P:translation"/>
    <property type="evidence" value="ECO:0007669"/>
    <property type="project" value="UniProtKB-UniRule"/>
</dbReference>
<sequence length="122" mass="13367">MEHSKAIYKQRNRRRFRVRKRLRGSAERPRLCVTRSHKHMSAQLVDDLSGKTLVSASTMDKDLSGSVKYGGNTDAATAVGKAIAERAKAAGIETVCFDRGSYKYHGRVAALAAAAREAGLQF</sequence>
<keyword evidence="3 7" id="KW-0694">RNA-binding</keyword>
<dbReference type="Gene3D" id="3.30.420.100">
    <property type="match status" value="1"/>
</dbReference>